<comment type="similarity">
    <text evidence="2">Belongs to the EspG family.</text>
</comment>
<protein>
    <submittedName>
        <fullName evidence="6">ESX secretion-associated protein EspG</fullName>
    </submittedName>
</protein>
<dbReference type="InterPro" id="IPR025734">
    <property type="entry name" value="EspG"/>
</dbReference>
<comment type="subcellular location">
    <subcellularLocation>
        <location evidence="1">Cytoplasm</location>
    </subcellularLocation>
</comment>
<dbReference type="Proteomes" id="UP000323454">
    <property type="component" value="Unassembled WGS sequence"/>
</dbReference>
<gene>
    <name evidence="6" type="ORF">F0L68_08805</name>
</gene>
<evidence type="ECO:0000256" key="1">
    <source>
        <dbReference type="ARBA" id="ARBA00004496"/>
    </source>
</evidence>
<evidence type="ECO:0000256" key="2">
    <source>
        <dbReference type="ARBA" id="ARBA00006411"/>
    </source>
</evidence>
<feature type="compositionally biased region" description="Low complexity" evidence="5">
    <location>
        <begin position="78"/>
        <end position="99"/>
    </location>
</feature>
<evidence type="ECO:0000256" key="5">
    <source>
        <dbReference type="SAM" id="MobiDB-lite"/>
    </source>
</evidence>
<comment type="caution">
    <text evidence="6">The sequence shown here is derived from an EMBL/GenBank/DDBJ whole genome shotgun (WGS) entry which is preliminary data.</text>
</comment>
<evidence type="ECO:0000256" key="3">
    <source>
        <dbReference type="ARBA" id="ARBA00022490"/>
    </source>
</evidence>
<evidence type="ECO:0000313" key="6">
    <source>
        <dbReference type="EMBL" id="KAA2264073.1"/>
    </source>
</evidence>
<feature type="compositionally biased region" description="Low complexity" evidence="5">
    <location>
        <begin position="43"/>
        <end position="70"/>
    </location>
</feature>
<dbReference type="EMBL" id="VUOB01000013">
    <property type="protein sequence ID" value="KAA2264073.1"/>
    <property type="molecule type" value="Genomic_DNA"/>
</dbReference>
<proteinExistence type="inferred from homology"/>
<reference evidence="6 7" key="2">
    <citation type="submission" date="2019-09" db="EMBL/GenBank/DDBJ databases">
        <authorList>
            <person name="Jin C."/>
        </authorList>
    </citation>
    <scope>NUCLEOTIDE SEQUENCE [LARGE SCALE GENOMIC DNA]</scope>
    <source>
        <strain evidence="6 7">AN110305</strain>
    </source>
</reference>
<name>A0A5B2XL43_9PSEU</name>
<keyword evidence="4" id="KW-0143">Chaperone</keyword>
<accession>A0A5B2XL43</accession>
<feature type="region of interest" description="Disordered" evidence="5">
    <location>
        <begin position="1"/>
        <end position="156"/>
    </location>
</feature>
<reference evidence="6 7" key="1">
    <citation type="submission" date="2019-09" db="EMBL/GenBank/DDBJ databases">
        <title>Goodfellowia gen. nov., a new genus of the Pseudonocardineae related to Actinoalloteichus, containing Goodfellowia coeruleoviolacea gen. nov., comb. nov. gen. nov., comb. nov.</title>
        <authorList>
            <person name="Labeda D."/>
        </authorList>
    </citation>
    <scope>NUCLEOTIDE SEQUENCE [LARGE SCALE GENOMIC DNA]</scope>
    <source>
        <strain evidence="6 7">AN110305</strain>
    </source>
</reference>
<dbReference type="Pfam" id="PF14011">
    <property type="entry name" value="ESX-1_EspG"/>
    <property type="match status" value="1"/>
</dbReference>
<dbReference type="OrthoDB" id="3680115at2"/>
<dbReference type="AlphaFoldDB" id="A0A5B2XL43"/>
<feature type="compositionally biased region" description="Basic residues" evidence="5">
    <location>
        <begin position="100"/>
        <end position="115"/>
    </location>
</feature>
<evidence type="ECO:0000256" key="4">
    <source>
        <dbReference type="ARBA" id="ARBA00023186"/>
    </source>
</evidence>
<evidence type="ECO:0000313" key="7">
    <source>
        <dbReference type="Proteomes" id="UP000323454"/>
    </source>
</evidence>
<keyword evidence="3" id="KW-0963">Cytoplasm</keyword>
<sequence length="420" mass="45497">MTRSRTTSWPRRRSSVGRGDHVHRQRQHERASRAGLADRPGRRLAGPAGAGAAVRRGRRAGAAGLRVAAQGGPGPAGPGQQPQARHQPGRQRAVGQVQRAARRHAGSAGAARHRARTDGRVRGQRPAEPGQLPPRGQHRSGLAARPVTAPAGQREDLHPYEVDLLREFAEVDAPFPLELPSSGTSDAERMVVFNAARQTLAARGLADERGPLGLAEEFVHLLRERTGTLDLVVLREKASLNAVAMVDRSRALLVVQRTDDREGLVRLRLVELDDLVEALLRMIPPAEPANLTPFTLPLRALRAAEAANAERARSGAAPLTDAELTALLAQQGVDDRMVRRMTAQLQPVMLSGQLGATKGQDGEGDDVRVGDELRWIDTPRGRYRLSDEQGPDGASWVSVNPLTLDYTRQAARKLTVAVRR</sequence>
<feature type="compositionally biased region" description="Basic and acidic residues" evidence="5">
    <location>
        <begin position="18"/>
        <end position="32"/>
    </location>
</feature>
<keyword evidence="7" id="KW-1185">Reference proteome</keyword>
<organism evidence="6 7">
    <name type="scientific">Solihabitans fulvus</name>
    <dbReference type="NCBI Taxonomy" id="1892852"/>
    <lineage>
        <taxon>Bacteria</taxon>
        <taxon>Bacillati</taxon>
        <taxon>Actinomycetota</taxon>
        <taxon>Actinomycetes</taxon>
        <taxon>Pseudonocardiales</taxon>
        <taxon>Pseudonocardiaceae</taxon>
        <taxon>Solihabitans</taxon>
    </lineage>
</organism>